<dbReference type="AlphaFoldDB" id="A0A4C2A2E1"/>
<dbReference type="EMBL" id="BGZK01002475">
    <property type="protein sequence ID" value="GBP94208.1"/>
    <property type="molecule type" value="Genomic_DNA"/>
</dbReference>
<keyword evidence="3" id="KW-1185">Reference proteome</keyword>
<sequence length="107" mass="11736">MRVPNASPALAERRALLADVTQRVPRHASGIHTAESSQTTLTEQRDTTPRRKLMRCIAITDIGAGPARAHARQRRHLSPLVVRRALVGRKAHICLPERGAALKALVI</sequence>
<gene>
    <name evidence="2" type="ORF">EVAR_82741_1</name>
</gene>
<dbReference type="Proteomes" id="UP000299102">
    <property type="component" value="Unassembled WGS sequence"/>
</dbReference>
<feature type="region of interest" description="Disordered" evidence="1">
    <location>
        <begin position="26"/>
        <end position="49"/>
    </location>
</feature>
<name>A0A4C2A2E1_EUMVA</name>
<protein>
    <submittedName>
        <fullName evidence="2">Uncharacterized protein</fullName>
    </submittedName>
</protein>
<organism evidence="2 3">
    <name type="scientific">Eumeta variegata</name>
    <name type="common">Bagworm moth</name>
    <name type="synonym">Eumeta japonica</name>
    <dbReference type="NCBI Taxonomy" id="151549"/>
    <lineage>
        <taxon>Eukaryota</taxon>
        <taxon>Metazoa</taxon>
        <taxon>Ecdysozoa</taxon>
        <taxon>Arthropoda</taxon>
        <taxon>Hexapoda</taxon>
        <taxon>Insecta</taxon>
        <taxon>Pterygota</taxon>
        <taxon>Neoptera</taxon>
        <taxon>Endopterygota</taxon>
        <taxon>Lepidoptera</taxon>
        <taxon>Glossata</taxon>
        <taxon>Ditrysia</taxon>
        <taxon>Tineoidea</taxon>
        <taxon>Psychidae</taxon>
        <taxon>Oiketicinae</taxon>
        <taxon>Eumeta</taxon>
    </lineage>
</organism>
<reference evidence="2 3" key="1">
    <citation type="journal article" date="2019" name="Commun. Biol.">
        <title>The bagworm genome reveals a unique fibroin gene that provides high tensile strength.</title>
        <authorList>
            <person name="Kono N."/>
            <person name="Nakamura H."/>
            <person name="Ohtoshi R."/>
            <person name="Tomita M."/>
            <person name="Numata K."/>
            <person name="Arakawa K."/>
        </authorList>
    </citation>
    <scope>NUCLEOTIDE SEQUENCE [LARGE SCALE GENOMIC DNA]</scope>
</reference>
<evidence type="ECO:0000256" key="1">
    <source>
        <dbReference type="SAM" id="MobiDB-lite"/>
    </source>
</evidence>
<accession>A0A4C2A2E1</accession>
<evidence type="ECO:0000313" key="2">
    <source>
        <dbReference type="EMBL" id="GBP94208.1"/>
    </source>
</evidence>
<comment type="caution">
    <text evidence="2">The sequence shown here is derived from an EMBL/GenBank/DDBJ whole genome shotgun (WGS) entry which is preliminary data.</text>
</comment>
<proteinExistence type="predicted"/>
<evidence type="ECO:0000313" key="3">
    <source>
        <dbReference type="Proteomes" id="UP000299102"/>
    </source>
</evidence>